<reference evidence="1" key="1">
    <citation type="journal article" date="1990" name="Immunogenetics">
        <title>Major histocompatibility complex class I genes of Peromyscus leucopus.</title>
        <authorList>
            <person name="Crew M.D."/>
            <person name="Filipowsky M.E."/>
            <person name="Zeller E.C."/>
            <person name="Smith G.S."/>
            <person name="Walford R.L."/>
        </authorList>
    </citation>
    <scope>NUCLEOTIDE SEQUENCE</scope>
    <source>
        <strain evidence="1">Partially inbred line 12</strain>
        <tissue evidence="1">Testis</tissue>
    </source>
</reference>
<sequence length="36" mass="4313">ASSVHPHHDHCLCCPWSCGDLRFYHWRCYDVGEEEH</sequence>
<proteinExistence type="predicted"/>
<gene>
    <name evidence="1" type="primary">LA-B40b</name>
</gene>
<protein>
    <submittedName>
        <fullName evidence="1">MHC cell surface glycoprotein</fullName>
    </submittedName>
</protein>
<evidence type="ECO:0000313" key="1">
    <source>
        <dbReference type="EMBL" id="AAA63416.1"/>
    </source>
</evidence>
<dbReference type="AlphaFoldDB" id="Q31251"/>
<accession>Q31251</accession>
<name>Q31251_PERLE</name>
<dbReference type="EMBL" id="M60612">
    <property type="protein sequence ID" value="AAA63416.1"/>
    <property type="molecule type" value="Genomic_DNA"/>
</dbReference>
<organism evidence="1">
    <name type="scientific">Peromyscus leucopus</name>
    <name type="common">White-footed mouse</name>
    <dbReference type="NCBI Taxonomy" id="10041"/>
    <lineage>
        <taxon>Eukaryota</taxon>
        <taxon>Metazoa</taxon>
        <taxon>Chordata</taxon>
        <taxon>Craniata</taxon>
        <taxon>Vertebrata</taxon>
        <taxon>Euteleostomi</taxon>
        <taxon>Mammalia</taxon>
        <taxon>Eutheria</taxon>
        <taxon>Euarchontoglires</taxon>
        <taxon>Glires</taxon>
        <taxon>Rodentia</taxon>
        <taxon>Myomorpha</taxon>
        <taxon>Muroidea</taxon>
        <taxon>Cricetidae</taxon>
        <taxon>Neotominae</taxon>
        <taxon>Peromyscus</taxon>
    </lineage>
</organism>
<feature type="non-terminal residue" evidence="1">
    <location>
        <position position="36"/>
    </location>
</feature>